<dbReference type="Pfam" id="PF02310">
    <property type="entry name" value="B12-binding"/>
    <property type="match status" value="1"/>
</dbReference>
<evidence type="ECO:0000259" key="6">
    <source>
        <dbReference type="PROSITE" id="PS51332"/>
    </source>
</evidence>
<keyword evidence="4" id="KW-0408">Iron</keyword>
<evidence type="ECO:0000256" key="1">
    <source>
        <dbReference type="ARBA" id="ARBA00001966"/>
    </source>
</evidence>
<protein>
    <submittedName>
        <fullName evidence="7">B12 binding domain-containing protein</fullName>
    </submittedName>
</protein>
<dbReference type="GO" id="GO:0046872">
    <property type="term" value="F:metal ion binding"/>
    <property type="evidence" value="ECO:0007669"/>
    <property type="project" value="UniProtKB-KW"/>
</dbReference>
<keyword evidence="3" id="KW-0479">Metal-binding</keyword>
<evidence type="ECO:0000313" key="7">
    <source>
        <dbReference type="EMBL" id="SHI51659.1"/>
    </source>
</evidence>
<gene>
    <name evidence="7" type="ORF">SAMN02745216_00059</name>
</gene>
<dbReference type="EMBL" id="FQZU01000001">
    <property type="protein sequence ID" value="SHI51659.1"/>
    <property type="molecule type" value="Genomic_DNA"/>
</dbReference>
<dbReference type="PANTHER" id="PTHR43409">
    <property type="entry name" value="ANAEROBIC MAGNESIUM-PROTOPORPHYRIN IX MONOMETHYL ESTER CYCLASE-RELATED"/>
    <property type="match status" value="1"/>
</dbReference>
<keyword evidence="2" id="KW-0949">S-adenosyl-L-methionine</keyword>
<dbReference type="STRING" id="1121393.SAMN02745216_00059"/>
<dbReference type="GO" id="GO:0005829">
    <property type="term" value="C:cytosol"/>
    <property type="evidence" value="ECO:0007669"/>
    <property type="project" value="TreeGrafter"/>
</dbReference>
<evidence type="ECO:0000256" key="3">
    <source>
        <dbReference type="ARBA" id="ARBA00022723"/>
    </source>
</evidence>
<evidence type="ECO:0000256" key="5">
    <source>
        <dbReference type="ARBA" id="ARBA00023014"/>
    </source>
</evidence>
<dbReference type="OrthoDB" id="9762608at2"/>
<dbReference type="InterPro" id="IPR051198">
    <property type="entry name" value="BchE-like"/>
</dbReference>
<accession>A0A1M6BSE2</accession>
<dbReference type="Proteomes" id="UP000183994">
    <property type="component" value="Unassembled WGS sequence"/>
</dbReference>
<dbReference type="RefSeq" id="WP_139264562.1">
    <property type="nucleotide sequence ID" value="NZ_FQZU01000001.1"/>
</dbReference>
<comment type="cofactor">
    <cofactor evidence="1">
        <name>[4Fe-4S] cluster</name>
        <dbReference type="ChEBI" id="CHEBI:49883"/>
    </cofactor>
</comment>
<dbReference type="InterPro" id="IPR006158">
    <property type="entry name" value="Cobalamin-bd"/>
</dbReference>
<dbReference type="Gene3D" id="3.40.50.280">
    <property type="entry name" value="Cobalamin-binding domain"/>
    <property type="match status" value="1"/>
</dbReference>
<reference evidence="8" key="1">
    <citation type="submission" date="2016-11" db="EMBL/GenBank/DDBJ databases">
        <authorList>
            <person name="Varghese N."/>
            <person name="Submissions S."/>
        </authorList>
    </citation>
    <scope>NUCLEOTIDE SEQUENCE [LARGE SCALE GENOMIC DNA]</scope>
    <source>
        <strain evidence="8">DSM 16219</strain>
    </source>
</reference>
<dbReference type="GO" id="GO:0051536">
    <property type="term" value="F:iron-sulfur cluster binding"/>
    <property type="evidence" value="ECO:0007669"/>
    <property type="project" value="UniProtKB-KW"/>
</dbReference>
<dbReference type="GO" id="GO:0031419">
    <property type="term" value="F:cobalamin binding"/>
    <property type="evidence" value="ECO:0007669"/>
    <property type="project" value="InterPro"/>
</dbReference>
<dbReference type="PANTHER" id="PTHR43409:SF7">
    <property type="entry name" value="BLL1977 PROTEIN"/>
    <property type="match status" value="1"/>
</dbReference>
<keyword evidence="5" id="KW-0411">Iron-sulfur</keyword>
<sequence length="188" mass="20676">MKIALIIPESGRKDLLGRYSDTMTPFPTIGVAYIAAVLERDKHEVLVIDQFAQKLTARQTISLLRDFRPRMVGISCLTAAMPSVEILSSLIREDLPQAAIVLGNIHAWAFHEYLLNKNIGDFIVHGEGESAMASLAQALECGASPEAVPGLSFPDHGQCVQTGPVEQIADLDDLPYPAWHLLPYHLYE</sequence>
<name>A0A1M6BSE2_9BACT</name>
<keyword evidence="8" id="KW-1185">Reference proteome</keyword>
<proteinExistence type="predicted"/>
<dbReference type="AlphaFoldDB" id="A0A1M6BSE2"/>
<evidence type="ECO:0000256" key="2">
    <source>
        <dbReference type="ARBA" id="ARBA00022691"/>
    </source>
</evidence>
<organism evidence="7 8">
    <name type="scientific">Desulfatibacillum alkenivorans DSM 16219</name>
    <dbReference type="NCBI Taxonomy" id="1121393"/>
    <lineage>
        <taxon>Bacteria</taxon>
        <taxon>Pseudomonadati</taxon>
        <taxon>Thermodesulfobacteriota</taxon>
        <taxon>Desulfobacteria</taxon>
        <taxon>Desulfobacterales</taxon>
        <taxon>Desulfatibacillaceae</taxon>
        <taxon>Desulfatibacillum</taxon>
    </lineage>
</organism>
<dbReference type="PROSITE" id="PS51332">
    <property type="entry name" value="B12_BINDING"/>
    <property type="match status" value="1"/>
</dbReference>
<dbReference type="CDD" id="cd02068">
    <property type="entry name" value="radical_SAM_B12_BD"/>
    <property type="match status" value="1"/>
</dbReference>
<evidence type="ECO:0000313" key="8">
    <source>
        <dbReference type="Proteomes" id="UP000183994"/>
    </source>
</evidence>
<evidence type="ECO:0000256" key="4">
    <source>
        <dbReference type="ARBA" id="ARBA00023004"/>
    </source>
</evidence>
<feature type="domain" description="B12-binding" evidence="6">
    <location>
        <begin position="11"/>
        <end position="146"/>
    </location>
</feature>